<organism evidence="1 2">
    <name type="scientific">Amanita muscaria (strain Koide BX008)</name>
    <dbReference type="NCBI Taxonomy" id="946122"/>
    <lineage>
        <taxon>Eukaryota</taxon>
        <taxon>Fungi</taxon>
        <taxon>Dikarya</taxon>
        <taxon>Basidiomycota</taxon>
        <taxon>Agaricomycotina</taxon>
        <taxon>Agaricomycetes</taxon>
        <taxon>Agaricomycetidae</taxon>
        <taxon>Agaricales</taxon>
        <taxon>Pluteineae</taxon>
        <taxon>Amanitaceae</taxon>
        <taxon>Amanita</taxon>
    </lineage>
</organism>
<keyword evidence="2" id="KW-1185">Reference proteome</keyword>
<dbReference type="HOGENOM" id="CLU_604053_0_0_1"/>
<name>A0A0C2TJT9_AMAMK</name>
<evidence type="ECO:0000313" key="1">
    <source>
        <dbReference type="EMBL" id="KIL67284.1"/>
    </source>
</evidence>
<dbReference type="OrthoDB" id="3108359at2759"/>
<dbReference type="AlphaFoldDB" id="A0A0C2TJT9"/>
<dbReference type="InParanoid" id="A0A0C2TJT9"/>
<protein>
    <submittedName>
        <fullName evidence="1">Uncharacterized protein</fullName>
    </submittedName>
</protein>
<dbReference type="Proteomes" id="UP000054549">
    <property type="component" value="Unassembled WGS sequence"/>
</dbReference>
<evidence type="ECO:0000313" key="2">
    <source>
        <dbReference type="Proteomes" id="UP000054549"/>
    </source>
</evidence>
<sequence>MWQLRGLFNGANAVKTHQHPRLTGTRPTYIYPAFPRSLLTSRDYLPTPPPADTATDDGMDVDEVPIEVDDVEVRPKQRVIRVTVDVVTSRWRLTLFPPNVGRFFRVLPGMSMWLTTLPLNFDLSGIDRRWDTSCSEKSSKTKSTKDDSATAIATSSKVKLENMPLLFASVETSSNSFNGVHHVKCKEPEARCIRKTRFSSPPRLVKQSKIDDNLFLTSNRQSPKSGRTPGRNIHNESVFKGCSDADYPRLAVAYSPIQDADTLFPETKRFSPTPDLAVNNRWLKISRTPDHIIYNEPTTAEDNNTDYSSLCMGYPPSEDTENSLLEIDFAEADPSLNWASVTLTPETPHRIPRTKLFIPLGPVKQSKLDKGYPFITSKRQTPDLINNKLG</sequence>
<reference evidence="1 2" key="1">
    <citation type="submission" date="2014-04" db="EMBL/GenBank/DDBJ databases">
        <title>Evolutionary Origins and Diversification of the Mycorrhizal Mutualists.</title>
        <authorList>
            <consortium name="DOE Joint Genome Institute"/>
            <consortium name="Mycorrhizal Genomics Consortium"/>
            <person name="Kohler A."/>
            <person name="Kuo A."/>
            <person name="Nagy L.G."/>
            <person name="Floudas D."/>
            <person name="Copeland A."/>
            <person name="Barry K.W."/>
            <person name="Cichocki N."/>
            <person name="Veneault-Fourrey C."/>
            <person name="LaButti K."/>
            <person name="Lindquist E.A."/>
            <person name="Lipzen A."/>
            <person name="Lundell T."/>
            <person name="Morin E."/>
            <person name="Murat C."/>
            <person name="Riley R."/>
            <person name="Ohm R."/>
            <person name="Sun H."/>
            <person name="Tunlid A."/>
            <person name="Henrissat B."/>
            <person name="Grigoriev I.V."/>
            <person name="Hibbett D.S."/>
            <person name="Martin F."/>
        </authorList>
    </citation>
    <scope>NUCLEOTIDE SEQUENCE [LARGE SCALE GENOMIC DNA]</scope>
    <source>
        <strain evidence="1 2">Koide BX008</strain>
    </source>
</reference>
<proteinExistence type="predicted"/>
<gene>
    <name evidence="1" type="ORF">M378DRAFT_22884</name>
</gene>
<accession>A0A0C2TJT9</accession>
<dbReference type="EMBL" id="KN818232">
    <property type="protein sequence ID" value="KIL67284.1"/>
    <property type="molecule type" value="Genomic_DNA"/>
</dbReference>